<organism evidence="1 2">
    <name type="scientific">Rotaria sordida</name>
    <dbReference type="NCBI Taxonomy" id="392033"/>
    <lineage>
        <taxon>Eukaryota</taxon>
        <taxon>Metazoa</taxon>
        <taxon>Spiralia</taxon>
        <taxon>Gnathifera</taxon>
        <taxon>Rotifera</taxon>
        <taxon>Eurotatoria</taxon>
        <taxon>Bdelloidea</taxon>
        <taxon>Philodinida</taxon>
        <taxon>Philodinidae</taxon>
        <taxon>Rotaria</taxon>
    </lineage>
</organism>
<gene>
    <name evidence="1" type="ORF">FNK824_LOCUS38362</name>
</gene>
<dbReference type="Proteomes" id="UP000663874">
    <property type="component" value="Unassembled WGS sequence"/>
</dbReference>
<accession>A0A820EA55</accession>
<name>A0A820EA55_9BILA</name>
<comment type="caution">
    <text evidence="1">The sequence shown here is derived from an EMBL/GenBank/DDBJ whole genome shotgun (WGS) entry which is preliminary data.</text>
</comment>
<evidence type="ECO:0000313" key="1">
    <source>
        <dbReference type="EMBL" id="CAF4245217.1"/>
    </source>
</evidence>
<dbReference type="EMBL" id="CAJOBE010021601">
    <property type="protein sequence ID" value="CAF4245217.1"/>
    <property type="molecule type" value="Genomic_DNA"/>
</dbReference>
<protein>
    <submittedName>
        <fullName evidence="1">Uncharacterized protein</fullName>
    </submittedName>
</protein>
<reference evidence="1" key="1">
    <citation type="submission" date="2021-02" db="EMBL/GenBank/DDBJ databases">
        <authorList>
            <person name="Nowell W R."/>
        </authorList>
    </citation>
    <scope>NUCLEOTIDE SEQUENCE</scope>
</reference>
<proteinExistence type="predicted"/>
<dbReference type="AlphaFoldDB" id="A0A820EA55"/>
<evidence type="ECO:0000313" key="2">
    <source>
        <dbReference type="Proteomes" id="UP000663874"/>
    </source>
</evidence>
<sequence>MEFEFSSSNDGEEQVDQLLDSFRNIESRTNILELINPMPKLRALTTRCENDKMNPYELSKINDDLIEWLCKRLSSTCTYGGAQSGRVTH</sequence>